<keyword evidence="8" id="KW-0969">Cilium</keyword>
<dbReference type="SMR" id="A7Z9A4"/>
<dbReference type="PANTHER" id="PTHR30288">
    <property type="entry name" value="FLAGELLAR CAP/ASSEMBLY PROTEIN FLID"/>
    <property type="match status" value="1"/>
</dbReference>
<comment type="function">
    <text evidence="5">Required for morphogenesis and for the elongation of the flagellar filament by facilitating polymerization of the flagellin monomers at the tip of growing filament. Forms a capping structure, which prevents flagellin subunits (transported through the central channel of the flagellum) from leaking out without polymerization at the distal end.</text>
</comment>
<dbReference type="InterPro" id="IPR010809">
    <property type="entry name" value="FliD_C"/>
</dbReference>
<proteinExistence type="inferred from homology"/>
<dbReference type="GO" id="GO:0007155">
    <property type="term" value="P:cell adhesion"/>
    <property type="evidence" value="ECO:0007669"/>
    <property type="project" value="InterPro"/>
</dbReference>
<dbReference type="EMBL" id="CP000560">
    <property type="protein sequence ID" value="ABS75580.1"/>
    <property type="molecule type" value="Genomic_DNA"/>
</dbReference>
<keyword evidence="8" id="KW-0966">Cell projection</keyword>
<evidence type="ECO:0000313" key="8">
    <source>
        <dbReference type="EMBL" id="ABS75580.1"/>
    </source>
</evidence>
<comment type="similarity">
    <text evidence="1 5">Belongs to the FliD family.</text>
</comment>
<dbReference type="GO" id="GO:0005576">
    <property type="term" value="C:extracellular region"/>
    <property type="evidence" value="ECO:0007669"/>
    <property type="project" value="UniProtKB-SubCell"/>
</dbReference>
<evidence type="ECO:0000256" key="5">
    <source>
        <dbReference type="RuleBase" id="RU362066"/>
    </source>
</evidence>
<dbReference type="GO" id="GO:0071973">
    <property type="term" value="P:bacterial-type flagellum-dependent cell motility"/>
    <property type="evidence" value="ECO:0007669"/>
    <property type="project" value="TreeGrafter"/>
</dbReference>
<comment type="subcellular location">
    <subcellularLocation>
        <location evidence="5">Secreted</location>
    </subcellularLocation>
    <subcellularLocation>
        <location evidence="5">Bacterial flagellum</location>
    </subcellularLocation>
</comment>
<evidence type="ECO:0000256" key="3">
    <source>
        <dbReference type="ARBA" id="ARBA00023054"/>
    </source>
</evidence>
<dbReference type="PANTHER" id="PTHR30288:SF0">
    <property type="entry name" value="FLAGELLAR HOOK-ASSOCIATED PROTEIN 2"/>
    <property type="match status" value="1"/>
</dbReference>
<reference evidence="8 9" key="1">
    <citation type="journal article" date="2007" name="Nat. Biotechnol.">
        <title>Comparative analysis of the complete genome sequence of the plant growth-promoting bacterium Bacillus amyloliquefaciens FZB42.</title>
        <authorList>
            <person name="Chen X.H."/>
            <person name="Koumoutsi A."/>
            <person name="Scholz R."/>
            <person name="Eisenreich A."/>
            <person name="Schneider K."/>
            <person name="Heinemeyer I."/>
            <person name="Morgenstern B."/>
            <person name="Voss B."/>
            <person name="Hess W.R."/>
            <person name="Reva O."/>
            <person name="Junge H."/>
            <person name="Voigt B."/>
            <person name="Jungblut P.R."/>
            <person name="Vater J."/>
            <person name="Sussmuth R."/>
            <person name="Liesegang H."/>
            <person name="Strittmatter A."/>
            <person name="Gottschalk G."/>
            <person name="Borriss R."/>
        </authorList>
    </citation>
    <scope>NUCLEOTIDE SEQUENCE [LARGE SCALE GENOMIC DNA]</scope>
    <source>
        <strain evidence="9">DSM 23117 / BGSC 10A6 / LMG 26770 / FZB42</strain>
    </source>
</reference>
<comment type="subunit">
    <text evidence="2 5">Homopentamer.</text>
</comment>
<keyword evidence="5" id="KW-0964">Secreted</keyword>
<name>A7Z9A4_BACVZ</name>
<protein>
    <recommendedName>
        <fullName evidence="5">Flagellar hook-associated protein 2</fullName>
        <shortName evidence="5">HAP2</shortName>
    </recommendedName>
    <alternativeName>
        <fullName evidence="5">Flagellar cap protein</fullName>
    </alternativeName>
</protein>
<dbReference type="Pfam" id="PF07196">
    <property type="entry name" value="Flagellin_IN"/>
    <property type="match status" value="1"/>
</dbReference>
<sequence length="515" mass="56503">MVTRITGLNSGLDVDSLVKKMMDAEKQPLNKLNQQKQTLEWKRDAYREVNTQIADMYSTTFNNMLMSTNWNKKTVTSSDSSVSAVAVSAEQNISTSMSVQQLATSTTYKSSGAINFTSGQSQTLKFNVTNPGETKPTEVNVTIAATDTIDDVISKLNSSGLGVTALKEKISNGTDYVDTIAFTSNKTGEGFTLSAGDDATKSFLKDQLGFAVDDATNELTANAEGKNAKFTFNGLEMTKTSNNFTINGIKYTLNSVTDSNKTVTINSTTDTDGIFDNIKDFVDKYNTLIKSANEKVTESKYRDYKPLTDEQREAMTDKQIEQWEAKAKSGLLRSDSTLQNGLAEMRLDLYSTVTIDGKKYQLADFGIETSSYEDQGKFGKLVIKDEAKLKQKITENPSLVAKLFNADSTSTITDSSTGKTIKNPEEQGIARRLKDTLNKMQTQISKQAGTESSVSSSFAIGKSLNEIETNISNMKTKLDDIESRYYKKFSALDTALEKLNSQSSYLTSMLGSSTS</sequence>
<dbReference type="Pfam" id="PF02465">
    <property type="entry name" value="FliD_N"/>
    <property type="match status" value="1"/>
</dbReference>
<evidence type="ECO:0000256" key="2">
    <source>
        <dbReference type="ARBA" id="ARBA00011255"/>
    </source>
</evidence>
<dbReference type="HOGENOM" id="CLU_015182_0_2_9"/>
<evidence type="ECO:0000256" key="4">
    <source>
        <dbReference type="ARBA" id="ARBA00023143"/>
    </source>
</evidence>
<dbReference type="NCBIfam" id="NF005833">
    <property type="entry name" value="PRK07737.1"/>
    <property type="match status" value="1"/>
</dbReference>
<keyword evidence="4 5" id="KW-0975">Bacterial flagellum</keyword>
<keyword evidence="8" id="KW-0282">Flagellum</keyword>
<dbReference type="Proteomes" id="UP000001120">
    <property type="component" value="Chromosome"/>
</dbReference>
<organism evidence="8 9">
    <name type="scientific">Bacillus velezensis (strain DSM 23117 / BGSC 10A6 / LMG 26770 / FZB42)</name>
    <name type="common">Bacillus amyloliquefaciens subsp. plantarum</name>
    <dbReference type="NCBI Taxonomy" id="326423"/>
    <lineage>
        <taxon>Bacteria</taxon>
        <taxon>Bacillati</taxon>
        <taxon>Bacillota</taxon>
        <taxon>Bacilli</taxon>
        <taxon>Bacillales</taxon>
        <taxon>Bacillaceae</taxon>
        <taxon>Bacillus</taxon>
        <taxon>Bacillus amyloliquefaciens group</taxon>
    </lineage>
</organism>
<evidence type="ECO:0000256" key="1">
    <source>
        <dbReference type="ARBA" id="ARBA00009764"/>
    </source>
</evidence>
<evidence type="ECO:0000259" key="6">
    <source>
        <dbReference type="Pfam" id="PF02465"/>
    </source>
</evidence>
<dbReference type="GO" id="GO:0009421">
    <property type="term" value="C:bacterial-type flagellum filament cap"/>
    <property type="evidence" value="ECO:0007669"/>
    <property type="project" value="InterPro"/>
</dbReference>
<keyword evidence="9" id="KW-1185">Reference proteome</keyword>
<dbReference type="GO" id="GO:0009424">
    <property type="term" value="C:bacterial-type flagellum hook"/>
    <property type="evidence" value="ECO:0007669"/>
    <property type="project" value="UniProtKB-UniRule"/>
</dbReference>
<dbReference type="KEGG" id="bay:RBAM_032500"/>
<feature type="domain" description="Flagellar hook-associated protein 2 N-terminal" evidence="6">
    <location>
        <begin position="10"/>
        <end position="105"/>
    </location>
</feature>
<evidence type="ECO:0000259" key="7">
    <source>
        <dbReference type="Pfam" id="PF07195"/>
    </source>
</evidence>
<feature type="domain" description="Flagellar hook-associated protein 2 C-terminal" evidence="7">
    <location>
        <begin position="225"/>
        <end position="501"/>
    </location>
</feature>
<evidence type="ECO:0000313" key="9">
    <source>
        <dbReference type="Proteomes" id="UP000001120"/>
    </source>
</evidence>
<accession>A7Z9A4</accession>
<dbReference type="InterPro" id="IPR003481">
    <property type="entry name" value="FliD_N"/>
</dbReference>
<dbReference type="InterPro" id="IPR010810">
    <property type="entry name" value="Flagellin_hook_IN_motif"/>
</dbReference>
<gene>
    <name evidence="8" type="ordered locus">RBAM_032500</name>
</gene>
<keyword evidence="3" id="KW-0175">Coiled coil</keyword>
<dbReference type="GeneID" id="93082395"/>
<dbReference type="RefSeq" id="WP_012118567.1">
    <property type="nucleotide sequence ID" value="NC_009725.2"/>
</dbReference>
<dbReference type="Pfam" id="PF07195">
    <property type="entry name" value="FliD_C"/>
    <property type="match status" value="1"/>
</dbReference>
<dbReference type="InterPro" id="IPR040026">
    <property type="entry name" value="FliD"/>
</dbReference>
<dbReference type="AlphaFoldDB" id="A7Z9A4"/>